<organism evidence="1 2">
    <name type="scientific">Psychrobacillus insolitus</name>
    <dbReference type="NCBI Taxonomy" id="1461"/>
    <lineage>
        <taxon>Bacteria</taxon>
        <taxon>Bacillati</taxon>
        <taxon>Bacillota</taxon>
        <taxon>Bacilli</taxon>
        <taxon>Bacillales</taxon>
        <taxon>Bacillaceae</taxon>
        <taxon>Psychrobacillus</taxon>
    </lineage>
</organism>
<name>A0A2W7MYF9_9BACI</name>
<gene>
    <name evidence="1" type="ORF">C7437_11229</name>
</gene>
<sequence>MTNFVKVGASVNNDKRVLTEKGTSYGKGTAVLASQLLNDLVSSNHDLNNNEKLSRPQLRRLVKMKYRLDNERADDVAKFVHVHLRSE</sequence>
<accession>A0A2W7MYF9</accession>
<evidence type="ECO:0000313" key="1">
    <source>
        <dbReference type="EMBL" id="PZX02390.1"/>
    </source>
</evidence>
<dbReference type="EMBL" id="QKZI01000012">
    <property type="protein sequence ID" value="PZX02390.1"/>
    <property type="molecule type" value="Genomic_DNA"/>
</dbReference>
<proteinExistence type="predicted"/>
<dbReference type="AlphaFoldDB" id="A0A2W7MYF9"/>
<protein>
    <submittedName>
        <fullName evidence="1">Uncharacterized protein</fullName>
    </submittedName>
</protein>
<keyword evidence="2" id="KW-1185">Reference proteome</keyword>
<comment type="caution">
    <text evidence="1">The sequence shown here is derived from an EMBL/GenBank/DDBJ whole genome shotgun (WGS) entry which is preliminary data.</text>
</comment>
<dbReference type="RefSeq" id="WP_111440926.1">
    <property type="nucleotide sequence ID" value="NZ_QKZI01000012.1"/>
</dbReference>
<evidence type="ECO:0000313" key="2">
    <source>
        <dbReference type="Proteomes" id="UP000248646"/>
    </source>
</evidence>
<reference evidence="1 2" key="1">
    <citation type="submission" date="2018-06" db="EMBL/GenBank/DDBJ databases">
        <title>Genomic Encyclopedia of Type Strains, Phase IV (KMG-IV): sequencing the most valuable type-strain genomes for metagenomic binning, comparative biology and taxonomic classification.</title>
        <authorList>
            <person name="Goeker M."/>
        </authorList>
    </citation>
    <scope>NUCLEOTIDE SEQUENCE [LARGE SCALE GENOMIC DNA]</scope>
    <source>
        <strain evidence="1 2">DSM 5</strain>
    </source>
</reference>
<dbReference type="OrthoDB" id="9920949at2"/>
<dbReference type="Proteomes" id="UP000248646">
    <property type="component" value="Unassembled WGS sequence"/>
</dbReference>